<dbReference type="InterPro" id="IPR005659">
    <property type="entry name" value="Chemorcpt_Glu_NH3ase_CheD"/>
</dbReference>
<proteinExistence type="inferred from homology"/>
<evidence type="ECO:0000256" key="2">
    <source>
        <dbReference type="ARBA" id="ARBA00022801"/>
    </source>
</evidence>
<dbReference type="EC" id="3.5.1.44" evidence="3"/>
<keyword evidence="1 3" id="KW-0145">Chemotaxis</keyword>
<dbReference type="Proteomes" id="UP000244081">
    <property type="component" value="Unassembled WGS sequence"/>
</dbReference>
<organism evidence="4 5">
    <name type="scientific">Breoghania corrubedonensis</name>
    <dbReference type="NCBI Taxonomy" id="665038"/>
    <lineage>
        <taxon>Bacteria</taxon>
        <taxon>Pseudomonadati</taxon>
        <taxon>Pseudomonadota</taxon>
        <taxon>Alphaproteobacteria</taxon>
        <taxon>Hyphomicrobiales</taxon>
        <taxon>Stappiaceae</taxon>
        <taxon>Breoghania</taxon>
    </lineage>
</organism>
<comment type="catalytic activity">
    <reaction evidence="3">
        <text>L-glutaminyl-[protein] + H2O = L-glutamyl-[protein] + NH4(+)</text>
        <dbReference type="Rhea" id="RHEA:16441"/>
        <dbReference type="Rhea" id="RHEA-COMP:10207"/>
        <dbReference type="Rhea" id="RHEA-COMP:10208"/>
        <dbReference type="ChEBI" id="CHEBI:15377"/>
        <dbReference type="ChEBI" id="CHEBI:28938"/>
        <dbReference type="ChEBI" id="CHEBI:29973"/>
        <dbReference type="ChEBI" id="CHEBI:30011"/>
        <dbReference type="EC" id="3.5.1.44"/>
    </reaction>
</comment>
<sequence>MSRSFNHQYGVEQVRVLPGAYYTTGARDEMIVTILGSCVAACVRNPRTGYGGMNHFMLPRSDSGDWSGLSSAMRYGNFAMEALINDVLKTGCPRADLEIKLFGGANLYNGPSMVGTQNLEFALGYLRTEGLPFKSQDLGGPRGRRIHYFPATGAVKRLLLKPTTDLRLIRSEQNYVQSLQQQPIEGDVDLFD</sequence>
<dbReference type="AlphaFoldDB" id="A0A2T5UU96"/>
<dbReference type="EMBL" id="QAYG01000013">
    <property type="protein sequence ID" value="PTW55058.1"/>
    <property type="molecule type" value="Genomic_DNA"/>
</dbReference>
<dbReference type="SUPFAM" id="SSF64438">
    <property type="entry name" value="CNF1/YfiH-like putative cysteine hydrolases"/>
    <property type="match status" value="1"/>
</dbReference>
<reference evidence="4 5" key="1">
    <citation type="submission" date="2018-04" db="EMBL/GenBank/DDBJ databases">
        <title>Genomic Encyclopedia of Archaeal and Bacterial Type Strains, Phase II (KMG-II): from individual species to whole genera.</title>
        <authorList>
            <person name="Goeker M."/>
        </authorList>
    </citation>
    <scope>NUCLEOTIDE SEQUENCE [LARGE SCALE GENOMIC DNA]</scope>
    <source>
        <strain evidence="4 5">DSM 23382</strain>
    </source>
</reference>
<dbReference type="PANTHER" id="PTHR35147">
    <property type="entry name" value="CHEMORECEPTOR GLUTAMINE DEAMIDASE CHED-RELATED"/>
    <property type="match status" value="1"/>
</dbReference>
<keyword evidence="2 3" id="KW-0378">Hydrolase</keyword>
<dbReference type="PANTHER" id="PTHR35147:SF2">
    <property type="entry name" value="CHEMORECEPTOR GLUTAMINE DEAMIDASE CHED-RELATED"/>
    <property type="match status" value="1"/>
</dbReference>
<comment type="similarity">
    <text evidence="3">Belongs to the CheD family.</text>
</comment>
<dbReference type="GO" id="GO:0006935">
    <property type="term" value="P:chemotaxis"/>
    <property type="evidence" value="ECO:0007669"/>
    <property type="project" value="UniProtKB-UniRule"/>
</dbReference>
<comment type="function">
    <text evidence="3">Probably deamidates glutamine residues to glutamate on methyl-accepting chemotaxis receptors (MCPs), playing an important role in chemotaxis.</text>
</comment>
<evidence type="ECO:0000313" key="5">
    <source>
        <dbReference type="Proteomes" id="UP000244081"/>
    </source>
</evidence>
<evidence type="ECO:0000313" key="4">
    <source>
        <dbReference type="EMBL" id="PTW55058.1"/>
    </source>
</evidence>
<dbReference type="CDD" id="cd16352">
    <property type="entry name" value="CheD"/>
    <property type="match status" value="1"/>
</dbReference>
<accession>A0A2T5UU96</accession>
<dbReference type="GO" id="GO:0050568">
    <property type="term" value="F:protein-glutamine glutaminase activity"/>
    <property type="evidence" value="ECO:0007669"/>
    <property type="project" value="UniProtKB-UniRule"/>
</dbReference>
<protein>
    <recommendedName>
        <fullName evidence="3">Probable chemoreceptor glutamine deamidase CheD</fullName>
        <ecNumber evidence="3">3.5.1.44</ecNumber>
    </recommendedName>
</protein>
<dbReference type="Gene3D" id="3.30.1330.200">
    <property type="match status" value="1"/>
</dbReference>
<evidence type="ECO:0000256" key="3">
    <source>
        <dbReference type="HAMAP-Rule" id="MF_01440"/>
    </source>
</evidence>
<comment type="caution">
    <text evidence="4">The sequence shown here is derived from an EMBL/GenBank/DDBJ whole genome shotgun (WGS) entry which is preliminary data.</text>
</comment>
<keyword evidence="5" id="KW-1185">Reference proteome</keyword>
<gene>
    <name evidence="3" type="primary">cheD</name>
    <name evidence="4" type="ORF">C8N35_11399</name>
</gene>
<dbReference type="InterPro" id="IPR038592">
    <property type="entry name" value="CheD-like_sf"/>
</dbReference>
<name>A0A2T5UU96_9HYPH</name>
<dbReference type="InterPro" id="IPR011324">
    <property type="entry name" value="Cytotoxic_necrot_fac-like_cat"/>
</dbReference>
<dbReference type="HAMAP" id="MF_01440">
    <property type="entry name" value="CheD"/>
    <property type="match status" value="1"/>
</dbReference>
<dbReference type="Pfam" id="PF03975">
    <property type="entry name" value="CheD"/>
    <property type="match status" value="1"/>
</dbReference>
<evidence type="ECO:0000256" key="1">
    <source>
        <dbReference type="ARBA" id="ARBA00022500"/>
    </source>
</evidence>